<accession>A0A830GKG7</accession>
<dbReference type="InterPro" id="IPR005913">
    <property type="entry name" value="dTDP_dehydrorham_reduct"/>
</dbReference>
<gene>
    <name evidence="2" type="ORF">GCM10009030_15690</name>
</gene>
<dbReference type="PANTHER" id="PTHR10491">
    <property type="entry name" value="DTDP-4-DEHYDRORHAMNOSE REDUCTASE"/>
    <property type="match status" value="1"/>
</dbReference>
<reference evidence="2" key="1">
    <citation type="journal article" date="2014" name="Int. J. Syst. Evol. Microbiol.">
        <title>Complete genome sequence of Corynebacterium casei LMG S-19264T (=DSM 44701T), isolated from a smear-ripened cheese.</title>
        <authorList>
            <consortium name="US DOE Joint Genome Institute (JGI-PGF)"/>
            <person name="Walter F."/>
            <person name="Albersmeier A."/>
            <person name="Kalinowski J."/>
            <person name="Ruckert C."/>
        </authorList>
    </citation>
    <scope>NUCLEOTIDE SEQUENCE</scope>
    <source>
        <strain evidence="2">JCM 17820</strain>
    </source>
</reference>
<proteinExistence type="predicted"/>
<protein>
    <submittedName>
        <fullName evidence="2">NAD(P)-dependent oxidoreductase</fullName>
    </submittedName>
</protein>
<sequence>MSNQRVLVVGASGLVGTNVVQDCRARGVDVTGTYRSEQTATADVELDKTDEEQARSVFESVDPDAVVDTAAFHAVDDCETNRAKAWEVNAEGTFTLAALANEFDAHYLYVSSDYVFAGNSDETPYRESDAVAPLNYYAETKYAAERAARVAERATIVRPSVIYGLESANFVTWALGELESGNAIDIVDDQVSAPTYAPNLARASVDLVTEGETGLYHATGPTSIDRYEFTQRLAEVFGYDTDLVRPISTEEFGQEAPRPTDSTLDSAALYEWLEWEFDTPKEAFESMQSAR</sequence>
<dbReference type="EMBL" id="BMOU01000002">
    <property type="protein sequence ID" value="GGN91993.1"/>
    <property type="molecule type" value="Genomic_DNA"/>
</dbReference>
<dbReference type="InterPro" id="IPR029903">
    <property type="entry name" value="RmlD-like-bd"/>
</dbReference>
<dbReference type="RefSeq" id="WP_188996185.1">
    <property type="nucleotide sequence ID" value="NZ_BMOU01000002.1"/>
</dbReference>
<evidence type="ECO:0000313" key="2">
    <source>
        <dbReference type="EMBL" id="GGN91993.1"/>
    </source>
</evidence>
<reference evidence="2" key="2">
    <citation type="submission" date="2020-09" db="EMBL/GenBank/DDBJ databases">
        <authorList>
            <person name="Sun Q."/>
            <person name="Ohkuma M."/>
        </authorList>
    </citation>
    <scope>NUCLEOTIDE SEQUENCE</scope>
    <source>
        <strain evidence="2">JCM 17820</strain>
    </source>
</reference>
<comment type="caution">
    <text evidence="2">The sequence shown here is derived from an EMBL/GenBank/DDBJ whole genome shotgun (WGS) entry which is preliminary data.</text>
</comment>
<evidence type="ECO:0000259" key="1">
    <source>
        <dbReference type="Pfam" id="PF04321"/>
    </source>
</evidence>
<dbReference type="Gene3D" id="3.40.50.720">
    <property type="entry name" value="NAD(P)-binding Rossmann-like Domain"/>
    <property type="match status" value="1"/>
</dbReference>
<dbReference type="Pfam" id="PF04321">
    <property type="entry name" value="RmlD_sub_bind"/>
    <property type="match status" value="1"/>
</dbReference>
<feature type="domain" description="RmlD-like substrate binding" evidence="1">
    <location>
        <begin position="5"/>
        <end position="273"/>
    </location>
</feature>
<dbReference type="AlphaFoldDB" id="A0A830GKG7"/>
<name>A0A830GKG7_9EURY</name>
<dbReference type="CDD" id="cd05254">
    <property type="entry name" value="dTDP_HR_like_SDR_e"/>
    <property type="match status" value="1"/>
</dbReference>
<dbReference type="InterPro" id="IPR036291">
    <property type="entry name" value="NAD(P)-bd_dom_sf"/>
</dbReference>
<dbReference type="NCBIfam" id="TIGR01214">
    <property type="entry name" value="rmlD"/>
    <property type="match status" value="1"/>
</dbReference>
<organism evidence="2 3">
    <name type="scientific">Haloarcula pellucida</name>
    <dbReference type="NCBI Taxonomy" id="1427151"/>
    <lineage>
        <taxon>Archaea</taxon>
        <taxon>Methanobacteriati</taxon>
        <taxon>Methanobacteriota</taxon>
        <taxon>Stenosarchaea group</taxon>
        <taxon>Halobacteria</taxon>
        <taxon>Halobacteriales</taxon>
        <taxon>Haloarculaceae</taxon>
        <taxon>Haloarcula</taxon>
    </lineage>
</organism>
<dbReference type="SUPFAM" id="SSF51735">
    <property type="entry name" value="NAD(P)-binding Rossmann-fold domains"/>
    <property type="match status" value="1"/>
</dbReference>
<dbReference type="Proteomes" id="UP000605784">
    <property type="component" value="Unassembled WGS sequence"/>
</dbReference>
<keyword evidence="3" id="KW-1185">Reference proteome</keyword>
<dbReference type="PANTHER" id="PTHR10491:SF4">
    <property type="entry name" value="METHIONINE ADENOSYLTRANSFERASE 2 SUBUNIT BETA"/>
    <property type="match status" value="1"/>
</dbReference>
<evidence type="ECO:0000313" key="3">
    <source>
        <dbReference type="Proteomes" id="UP000605784"/>
    </source>
</evidence>